<evidence type="ECO:0000313" key="4">
    <source>
        <dbReference type="EMBL" id="NYH80568.1"/>
    </source>
</evidence>
<keyword evidence="5" id="KW-1185">Reference proteome</keyword>
<dbReference type="Gene3D" id="3.40.630.30">
    <property type="match status" value="1"/>
</dbReference>
<evidence type="ECO:0000313" key="5">
    <source>
        <dbReference type="Proteomes" id="UP000548304"/>
    </source>
</evidence>
<dbReference type="RefSeq" id="WP_218863400.1">
    <property type="nucleotide sequence ID" value="NZ_JACBYW010000008.1"/>
</dbReference>
<dbReference type="CDD" id="cd04301">
    <property type="entry name" value="NAT_SF"/>
    <property type="match status" value="1"/>
</dbReference>
<sequence length="155" mass="17486">MRRTVRILLDDPSDPEVAGFLEEHLADVERTSPPDSRHALDIAGLLRPDITFWTARAGAELLGCGALKELDHRHGEIKSMRSSQRHARTGVATRLLRHLIDTARERGYHRLSLETGSAEFFRPARALYLKHGFEHCAPFGDYAQDPNSVYMTLVL</sequence>
<keyword evidence="1 4" id="KW-0808">Transferase</keyword>
<reference evidence="4 5" key="1">
    <citation type="submission" date="2020-07" db="EMBL/GenBank/DDBJ databases">
        <title>Genomic Encyclopedia of Type Strains, Phase III (KMG-III): the genomes of soil and plant-associated and newly described type strains.</title>
        <authorList>
            <person name="Whitman W."/>
        </authorList>
    </citation>
    <scope>NUCLEOTIDE SEQUENCE [LARGE SCALE GENOMIC DNA]</scope>
    <source>
        <strain evidence="4 5">CECT 8576</strain>
    </source>
</reference>
<evidence type="ECO:0000256" key="1">
    <source>
        <dbReference type="ARBA" id="ARBA00022679"/>
    </source>
</evidence>
<dbReference type="PANTHER" id="PTHR43877">
    <property type="entry name" value="AMINOALKYLPHOSPHONATE N-ACETYLTRANSFERASE-RELATED-RELATED"/>
    <property type="match status" value="1"/>
</dbReference>
<dbReference type="InterPro" id="IPR016181">
    <property type="entry name" value="Acyl_CoA_acyltransferase"/>
</dbReference>
<protein>
    <submittedName>
        <fullName evidence="4">Putative acetyltransferase</fullName>
        <ecNumber evidence="4">2.3.1.-</ecNumber>
    </submittedName>
</protein>
<dbReference type="PANTHER" id="PTHR43877:SF5">
    <property type="entry name" value="BLL8307 PROTEIN"/>
    <property type="match status" value="1"/>
</dbReference>
<dbReference type="EMBL" id="JACBYW010000008">
    <property type="protein sequence ID" value="NYH80568.1"/>
    <property type="molecule type" value="Genomic_DNA"/>
</dbReference>
<dbReference type="Pfam" id="PF00583">
    <property type="entry name" value="Acetyltransf_1"/>
    <property type="match status" value="1"/>
</dbReference>
<dbReference type="PROSITE" id="PS51186">
    <property type="entry name" value="GNAT"/>
    <property type="match status" value="1"/>
</dbReference>
<dbReference type="AlphaFoldDB" id="A0A852Z216"/>
<comment type="caution">
    <text evidence="4">The sequence shown here is derived from an EMBL/GenBank/DDBJ whole genome shotgun (WGS) entry which is preliminary data.</text>
</comment>
<dbReference type="EC" id="2.3.1.-" evidence="4"/>
<keyword evidence="2 4" id="KW-0012">Acyltransferase</keyword>
<dbReference type="GO" id="GO:0016747">
    <property type="term" value="F:acyltransferase activity, transferring groups other than amino-acyl groups"/>
    <property type="evidence" value="ECO:0007669"/>
    <property type="project" value="InterPro"/>
</dbReference>
<evidence type="ECO:0000259" key="3">
    <source>
        <dbReference type="PROSITE" id="PS51186"/>
    </source>
</evidence>
<organism evidence="4 5">
    <name type="scientific">Actinopolyspora biskrensis</name>
    <dbReference type="NCBI Taxonomy" id="1470178"/>
    <lineage>
        <taxon>Bacteria</taxon>
        <taxon>Bacillati</taxon>
        <taxon>Actinomycetota</taxon>
        <taxon>Actinomycetes</taxon>
        <taxon>Actinopolysporales</taxon>
        <taxon>Actinopolysporaceae</taxon>
        <taxon>Actinopolyspora</taxon>
    </lineage>
</organism>
<accession>A0A852Z216</accession>
<name>A0A852Z216_9ACTN</name>
<dbReference type="InterPro" id="IPR000182">
    <property type="entry name" value="GNAT_dom"/>
</dbReference>
<dbReference type="SUPFAM" id="SSF55729">
    <property type="entry name" value="Acyl-CoA N-acyltransferases (Nat)"/>
    <property type="match status" value="1"/>
</dbReference>
<gene>
    <name evidence="4" type="ORF">FHR84_003934</name>
</gene>
<dbReference type="Proteomes" id="UP000548304">
    <property type="component" value="Unassembled WGS sequence"/>
</dbReference>
<evidence type="ECO:0000256" key="2">
    <source>
        <dbReference type="ARBA" id="ARBA00023315"/>
    </source>
</evidence>
<dbReference type="InterPro" id="IPR050832">
    <property type="entry name" value="Bact_Acetyltransf"/>
</dbReference>
<proteinExistence type="predicted"/>
<feature type="domain" description="N-acetyltransferase" evidence="3">
    <location>
        <begin position="7"/>
        <end position="155"/>
    </location>
</feature>